<evidence type="ECO:0000313" key="2">
    <source>
        <dbReference type="EMBL" id="MVN90870.1"/>
    </source>
</evidence>
<dbReference type="EMBL" id="WQLA01000002">
    <property type="protein sequence ID" value="MVN90870.1"/>
    <property type="molecule type" value="Genomic_DNA"/>
</dbReference>
<dbReference type="AlphaFoldDB" id="A0A6I4I6T0"/>
<proteinExistence type="predicted"/>
<accession>A0A6I4I6T0</accession>
<keyword evidence="1" id="KW-0732">Signal</keyword>
<evidence type="ECO:0008006" key="4">
    <source>
        <dbReference type="Google" id="ProtNLM"/>
    </source>
</evidence>
<protein>
    <recommendedName>
        <fullName evidence="4">Outer membrane insertion C-signal</fullName>
    </recommendedName>
</protein>
<gene>
    <name evidence="2" type="ORF">GO816_07015</name>
</gene>
<dbReference type="RefSeq" id="WP_157540638.1">
    <property type="nucleotide sequence ID" value="NZ_WQLA01000002.1"/>
</dbReference>
<dbReference type="Proteomes" id="UP000434850">
    <property type="component" value="Unassembled WGS sequence"/>
</dbReference>
<feature type="signal peptide" evidence="1">
    <location>
        <begin position="1"/>
        <end position="21"/>
    </location>
</feature>
<dbReference type="OrthoDB" id="978645at2"/>
<reference evidence="2 3" key="1">
    <citation type="submission" date="2019-12" db="EMBL/GenBank/DDBJ databases">
        <title>Mucilaginibacter sp. HME9299 genome sequencing and assembly.</title>
        <authorList>
            <person name="Kang H."/>
            <person name="Kim H."/>
            <person name="Joh K."/>
        </authorList>
    </citation>
    <scope>NUCLEOTIDE SEQUENCE [LARGE SCALE GENOMIC DNA]</scope>
    <source>
        <strain evidence="2 3">HME9299</strain>
    </source>
</reference>
<evidence type="ECO:0000256" key="1">
    <source>
        <dbReference type="SAM" id="SignalP"/>
    </source>
</evidence>
<sequence>MKKFILLAAIAALFATTNTYAQRGGSGYTTALGLGIDFGDGSTLVGPSIKHFFSTNDAIQGDLLFGGDATWIGGSYNYHQPFREAPELKWYIGLGPQVALYDGGSTWYLRPAAGLDYKIKSAPISLVFDWRPAIGLSNNVGTAAARFGLGFRYAFQ</sequence>
<organism evidence="2 3">
    <name type="scientific">Mucilaginibacter aquatilis</name>
    <dbReference type="NCBI Taxonomy" id="1517760"/>
    <lineage>
        <taxon>Bacteria</taxon>
        <taxon>Pseudomonadati</taxon>
        <taxon>Bacteroidota</taxon>
        <taxon>Sphingobacteriia</taxon>
        <taxon>Sphingobacteriales</taxon>
        <taxon>Sphingobacteriaceae</taxon>
        <taxon>Mucilaginibacter</taxon>
    </lineage>
</organism>
<evidence type="ECO:0000313" key="3">
    <source>
        <dbReference type="Proteomes" id="UP000434850"/>
    </source>
</evidence>
<name>A0A6I4I6T0_9SPHI</name>
<keyword evidence="3" id="KW-1185">Reference proteome</keyword>
<feature type="chain" id="PRO_5026267307" description="Outer membrane insertion C-signal" evidence="1">
    <location>
        <begin position="22"/>
        <end position="156"/>
    </location>
</feature>
<comment type="caution">
    <text evidence="2">The sequence shown here is derived from an EMBL/GenBank/DDBJ whole genome shotgun (WGS) entry which is preliminary data.</text>
</comment>